<evidence type="ECO:0000256" key="4">
    <source>
        <dbReference type="ARBA" id="ARBA00022989"/>
    </source>
</evidence>
<feature type="compositionally biased region" description="Pro residues" evidence="6">
    <location>
        <begin position="175"/>
        <end position="195"/>
    </location>
</feature>
<keyword evidence="4" id="KW-1133">Transmembrane helix</keyword>
<evidence type="ECO:0000313" key="8">
    <source>
        <dbReference type="EMBL" id="CAJ0968451.1"/>
    </source>
</evidence>
<dbReference type="Pfam" id="PF23057">
    <property type="entry name" value="RBD_ZCCHC3_1st"/>
    <property type="match status" value="1"/>
</dbReference>
<feature type="region of interest" description="Disordered" evidence="6">
    <location>
        <begin position="135"/>
        <end position="159"/>
    </location>
</feature>
<feature type="non-terminal residue" evidence="8">
    <location>
        <position position="757"/>
    </location>
</feature>
<evidence type="ECO:0000256" key="2">
    <source>
        <dbReference type="ARBA" id="ARBA00022692"/>
    </source>
</evidence>
<dbReference type="PANTHER" id="PTHR12546">
    <property type="entry name" value="FER-1-LIKE"/>
    <property type="match status" value="1"/>
</dbReference>
<evidence type="ECO:0000256" key="5">
    <source>
        <dbReference type="ARBA" id="ARBA00023136"/>
    </source>
</evidence>
<feature type="domain" description="C2" evidence="7">
    <location>
        <begin position="5"/>
        <end position="132"/>
    </location>
</feature>
<protein>
    <recommendedName>
        <fullName evidence="7">C2 domain-containing protein</fullName>
    </recommendedName>
</protein>
<dbReference type="SUPFAM" id="SSF49562">
    <property type="entry name" value="C2 domain (Calcium/lipid-binding domain, CaLB)"/>
    <property type="match status" value="1"/>
</dbReference>
<keyword evidence="5" id="KW-0472">Membrane</keyword>
<keyword evidence="9" id="KW-1185">Reference proteome</keyword>
<sequence length="757" mass="82405">MRIQSDNSTAVAYINRQGGTRSMSAMNEVLFWGVRELKKVQLLSVDRPQVMIECAGKGVKSSVIQSYKSNPNFSVMADWFEVELPENEVLHPPLSICVVDWRAFGRSTLVGTHMINCLKQFLYKPSELDTPALPEAEEEPAPAESISAAPPYDSPNQQEPADHIYVDVESTAPQETPPGASPSPSPVPPSGPSPDPAEASLLDTDAPPVDSASTPPETQDQNTLQAGAKHRMSMGTFKSPLKKDVKQKVKSASETDVFGKTDIQENLQQHGSVALSGRTRSQSGGSDKPAAEPASSRGATKPSVVEPHKTVFKTPAPVVKGKPVQPAHAPELQIADEIPGLVRKLGELQQQKKALKMEVDFIYSLKTTNPASNDVYDLRLNTLGVQLASVVQDSESVLEGMGPLAETYRNRERFASYKQDCAVETGTPQQRTRPVLQAARFCFQEGKKLQQQAAECEQEHALQTTAEAPQVPECPTQEPDCICETVCAAEAAECEQDHTLQTPAEAPQVPECPMQEQDCICETVCAAEAAECEQDHTLQTPAEAPQVAECPTQEQDCICETVCAAEAAECEQDHTLQTPAEAPQVLECPMQERDIICETVCADEAEAEAPTGAGDVVPMGSGVGGVSHSVMDVALSEDNDAANDNVHDMCDYPPLPSSPQGAKEDLPQRRYVVRELLCGQMGFVVNEILAVSNLQDRQGYEVSFKLQCDLDRFWANYPRFRDAEGWNKFILVPISRPDTVTVNITFWNEAVPPQDIE</sequence>
<feature type="compositionally biased region" description="Low complexity" evidence="6">
    <location>
        <begin position="142"/>
        <end position="151"/>
    </location>
</feature>
<gene>
    <name evidence="8" type="ORF">RIMI_LOCUS23109293</name>
</gene>
<name>A0ABN9MSH2_9NEOB</name>
<keyword evidence="2" id="KW-0812">Transmembrane</keyword>
<dbReference type="InterPro" id="IPR037721">
    <property type="entry name" value="Ferlin"/>
</dbReference>
<accession>A0ABN9MSH2</accession>
<evidence type="ECO:0000259" key="7">
    <source>
        <dbReference type="PROSITE" id="PS50004"/>
    </source>
</evidence>
<evidence type="ECO:0000256" key="3">
    <source>
        <dbReference type="ARBA" id="ARBA00022737"/>
    </source>
</evidence>
<dbReference type="InterPro" id="IPR035892">
    <property type="entry name" value="C2_domain_sf"/>
</dbReference>
<evidence type="ECO:0000256" key="6">
    <source>
        <dbReference type="SAM" id="MobiDB-lite"/>
    </source>
</evidence>
<dbReference type="InterPro" id="IPR057810">
    <property type="entry name" value="RBD_ZCCHC3_1st"/>
</dbReference>
<dbReference type="Proteomes" id="UP001176940">
    <property type="component" value="Unassembled WGS sequence"/>
</dbReference>
<feature type="region of interest" description="Disordered" evidence="6">
    <location>
        <begin position="171"/>
        <end position="309"/>
    </location>
</feature>
<dbReference type="PANTHER" id="PTHR12546:SF37">
    <property type="entry name" value="FER-1-LIKE 6 (C. ELEGANS)"/>
    <property type="match status" value="1"/>
</dbReference>
<dbReference type="PROSITE" id="PS50004">
    <property type="entry name" value="C2"/>
    <property type="match status" value="1"/>
</dbReference>
<organism evidence="8 9">
    <name type="scientific">Ranitomeya imitator</name>
    <name type="common">mimic poison frog</name>
    <dbReference type="NCBI Taxonomy" id="111125"/>
    <lineage>
        <taxon>Eukaryota</taxon>
        <taxon>Metazoa</taxon>
        <taxon>Chordata</taxon>
        <taxon>Craniata</taxon>
        <taxon>Vertebrata</taxon>
        <taxon>Euteleostomi</taxon>
        <taxon>Amphibia</taxon>
        <taxon>Batrachia</taxon>
        <taxon>Anura</taxon>
        <taxon>Neobatrachia</taxon>
        <taxon>Hyloidea</taxon>
        <taxon>Dendrobatidae</taxon>
        <taxon>Dendrobatinae</taxon>
        <taxon>Ranitomeya</taxon>
    </lineage>
</organism>
<comment type="subcellular location">
    <subcellularLocation>
        <location evidence="1">Membrane</location>
        <topology evidence="1">Single-pass membrane protein</topology>
    </subcellularLocation>
</comment>
<dbReference type="EMBL" id="CAUEEQ010079283">
    <property type="protein sequence ID" value="CAJ0968451.1"/>
    <property type="molecule type" value="Genomic_DNA"/>
</dbReference>
<keyword evidence="3" id="KW-0677">Repeat</keyword>
<evidence type="ECO:0000313" key="9">
    <source>
        <dbReference type="Proteomes" id="UP001176940"/>
    </source>
</evidence>
<proteinExistence type="predicted"/>
<feature type="compositionally biased region" description="Basic and acidic residues" evidence="6">
    <location>
        <begin position="241"/>
        <end position="263"/>
    </location>
</feature>
<dbReference type="InterPro" id="IPR000008">
    <property type="entry name" value="C2_dom"/>
</dbReference>
<reference evidence="8" key="1">
    <citation type="submission" date="2023-07" db="EMBL/GenBank/DDBJ databases">
        <authorList>
            <person name="Stuckert A."/>
        </authorList>
    </citation>
    <scope>NUCLEOTIDE SEQUENCE</scope>
</reference>
<feature type="compositionally biased region" description="Polar residues" evidence="6">
    <location>
        <begin position="211"/>
        <end position="225"/>
    </location>
</feature>
<evidence type="ECO:0000256" key="1">
    <source>
        <dbReference type="ARBA" id="ARBA00004167"/>
    </source>
</evidence>
<comment type="caution">
    <text evidence="8">The sequence shown here is derived from an EMBL/GenBank/DDBJ whole genome shotgun (WGS) entry which is preliminary data.</text>
</comment>